<feature type="non-terminal residue" evidence="9">
    <location>
        <position position="1"/>
    </location>
</feature>
<keyword evidence="6 7" id="KW-0333">Golgi apparatus</keyword>
<name>A0ABD0KS60_9CAEN</name>
<protein>
    <recommendedName>
        <fullName evidence="7">Fucosyltransferase</fullName>
        <ecNumber evidence="7">2.4.1.-</ecNumber>
    </recommendedName>
</protein>
<sequence length="179" mass="20883">YVKPNAVSFLNSVPQKYVSVDVYGACGPFKCPRSQDNACFKKFSTDYKFYLSFESAVCQDYVSEKFFRGTARNVAPEGTFINTERFSGVKELADHLLYLDSHPEEYIKILQAKDGYVTVYEEYPIRNKKGDIGYMVYRHEAVSFCQLCRRLWDLQDYRKTIPSFSQWFDKGNCKKPQDI</sequence>
<evidence type="ECO:0000256" key="2">
    <source>
        <dbReference type="ARBA" id="ARBA00004922"/>
    </source>
</evidence>
<dbReference type="PANTHER" id="PTHR48438">
    <property type="entry name" value="ALPHA-(1,3)-FUCOSYLTRANSFERASE C-RELATED"/>
    <property type="match status" value="1"/>
</dbReference>
<evidence type="ECO:0000313" key="9">
    <source>
        <dbReference type="EMBL" id="KAK7489793.1"/>
    </source>
</evidence>
<dbReference type="InterPro" id="IPR055270">
    <property type="entry name" value="Glyco_tran_10_C"/>
</dbReference>
<dbReference type="PANTHER" id="PTHR48438:SF1">
    <property type="entry name" value="ALPHA-(1,3)-FUCOSYLTRANSFERASE C-RELATED"/>
    <property type="match status" value="1"/>
</dbReference>
<gene>
    <name evidence="9" type="ORF">BaRGS_00018975</name>
</gene>
<dbReference type="GO" id="GO:0000139">
    <property type="term" value="C:Golgi membrane"/>
    <property type="evidence" value="ECO:0007669"/>
    <property type="project" value="UniProtKB-SubCell"/>
</dbReference>
<evidence type="ECO:0000259" key="8">
    <source>
        <dbReference type="Pfam" id="PF00852"/>
    </source>
</evidence>
<dbReference type="GO" id="GO:0008417">
    <property type="term" value="F:fucosyltransferase activity"/>
    <property type="evidence" value="ECO:0007669"/>
    <property type="project" value="UniProtKB-ARBA"/>
</dbReference>
<feature type="domain" description="Fucosyltransferase C-terminal" evidence="8">
    <location>
        <begin position="15"/>
        <end position="167"/>
    </location>
</feature>
<keyword evidence="5 7" id="KW-0808">Transferase</keyword>
<keyword evidence="7" id="KW-0472">Membrane</keyword>
<dbReference type="InterPro" id="IPR001503">
    <property type="entry name" value="Glyco_trans_10"/>
</dbReference>
<dbReference type="EMBL" id="JACVVK020000134">
    <property type="protein sequence ID" value="KAK7489793.1"/>
    <property type="molecule type" value="Genomic_DNA"/>
</dbReference>
<comment type="subcellular location">
    <subcellularLocation>
        <location evidence="1">Golgi apparatus membrane</location>
        <topology evidence="1">Single-pass type II membrane protein</topology>
    </subcellularLocation>
    <subcellularLocation>
        <location evidence="7">Golgi apparatus</location>
        <location evidence="7">Golgi stack membrane</location>
        <topology evidence="7">Single-pass type II membrane protein</topology>
    </subcellularLocation>
</comment>
<keyword evidence="10" id="KW-1185">Reference proteome</keyword>
<comment type="caution">
    <text evidence="9">The sequence shown here is derived from an EMBL/GenBank/DDBJ whole genome shotgun (WGS) entry which is preliminary data.</text>
</comment>
<evidence type="ECO:0000256" key="3">
    <source>
        <dbReference type="ARBA" id="ARBA00008919"/>
    </source>
</evidence>
<evidence type="ECO:0000256" key="7">
    <source>
        <dbReference type="RuleBase" id="RU003832"/>
    </source>
</evidence>
<dbReference type="Proteomes" id="UP001519460">
    <property type="component" value="Unassembled WGS sequence"/>
</dbReference>
<comment type="pathway">
    <text evidence="2">Protein modification; protein glycosylation.</text>
</comment>
<organism evidence="9 10">
    <name type="scientific">Batillaria attramentaria</name>
    <dbReference type="NCBI Taxonomy" id="370345"/>
    <lineage>
        <taxon>Eukaryota</taxon>
        <taxon>Metazoa</taxon>
        <taxon>Spiralia</taxon>
        <taxon>Lophotrochozoa</taxon>
        <taxon>Mollusca</taxon>
        <taxon>Gastropoda</taxon>
        <taxon>Caenogastropoda</taxon>
        <taxon>Sorbeoconcha</taxon>
        <taxon>Cerithioidea</taxon>
        <taxon>Batillariidae</taxon>
        <taxon>Batillaria</taxon>
    </lineage>
</organism>
<dbReference type="SUPFAM" id="SSF53756">
    <property type="entry name" value="UDP-Glycosyltransferase/glycogen phosphorylase"/>
    <property type="match status" value="1"/>
</dbReference>
<dbReference type="AlphaFoldDB" id="A0ABD0KS60"/>
<evidence type="ECO:0000313" key="10">
    <source>
        <dbReference type="Proteomes" id="UP001519460"/>
    </source>
</evidence>
<proteinExistence type="inferred from homology"/>
<evidence type="ECO:0000256" key="6">
    <source>
        <dbReference type="ARBA" id="ARBA00023034"/>
    </source>
</evidence>
<keyword evidence="4 7" id="KW-0328">Glycosyltransferase</keyword>
<reference evidence="9 10" key="1">
    <citation type="journal article" date="2023" name="Sci. Data">
        <title>Genome assembly of the Korean intertidal mud-creeper Batillaria attramentaria.</title>
        <authorList>
            <person name="Patra A.K."/>
            <person name="Ho P.T."/>
            <person name="Jun S."/>
            <person name="Lee S.J."/>
            <person name="Kim Y."/>
            <person name="Won Y.J."/>
        </authorList>
    </citation>
    <scope>NUCLEOTIDE SEQUENCE [LARGE SCALE GENOMIC DNA]</scope>
    <source>
        <strain evidence="9">Wonlab-2016</strain>
    </source>
</reference>
<evidence type="ECO:0000256" key="1">
    <source>
        <dbReference type="ARBA" id="ARBA00004323"/>
    </source>
</evidence>
<comment type="similarity">
    <text evidence="3 7">Belongs to the glycosyltransferase 10 family.</text>
</comment>
<dbReference type="EC" id="2.4.1.-" evidence="7"/>
<dbReference type="Gene3D" id="3.40.50.11660">
    <property type="entry name" value="Glycosyl transferase family 10, C-terminal domain"/>
    <property type="match status" value="1"/>
</dbReference>
<dbReference type="InterPro" id="IPR038577">
    <property type="entry name" value="GT10-like_C_sf"/>
</dbReference>
<keyword evidence="7" id="KW-0812">Transmembrane</keyword>
<accession>A0ABD0KS60</accession>
<evidence type="ECO:0000256" key="4">
    <source>
        <dbReference type="ARBA" id="ARBA00022676"/>
    </source>
</evidence>
<evidence type="ECO:0000256" key="5">
    <source>
        <dbReference type="ARBA" id="ARBA00022679"/>
    </source>
</evidence>
<dbReference type="Pfam" id="PF00852">
    <property type="entry name" value="Glyco_transf_10"/>
    <property type="match status" value="1"/>
</dbReference>
<dbReference type="GO" id="GO:0032580">
    <property type="term" value="C:Golgi cisterna membrane"/>
    <property type="evidence" value="ECO:0007669"/>
    <property type="project" value="UniProtKB-SubCell"/>
</dbReference>